<keyword evidence="2" id="KW-0812">Transmembrane</keyword>
<dbReference type="EMBL" id="JRZE01000004">
    <property type="protein sequence ID" value="KHF43949.1"/>
    <property type="molecule type" value="Genomic_DNA"/>
</dbReference>
<dbReference type="InterPro" id="IPR002372">
    <property type="entry name" value="PQQ_rpt_dom"/>
</dbReference>
<feature type="region of interest" description="Disordered" evidence="1">
    <location>
        <begin position="1"/>
        <end position="55"/>
    </location>
</feature>
<reference evidence="4 5" key="1">
    <citation type="submission" date="2014-10" db="EMBL/GenBank/DDBJ databases">
        <title>Genome sequence of Micropolyspora internatus JCM3315.</title>
        <authorList>
            <person name="Shin S.-K."/>
            <person name="Yi H."/>
        </authorList>
    </citation>
    <scope>NUCLEOTIDE SEQUENCE [LARGE SCALE GENOMIC DNA]</scope>
    <source>
        <strain evidence="4 5">JCM 3315</strain>
    </source>
</reference>
<sequence length="451" mass="48366">MSTPPDRSSEHSPATPAHPPGTEDVLASADVRPTDPTDSALSRRPSRSSRRSPWDRPRDRILAAVLAVVCAAAVTVVWLFSDSRATEHRTASVPPPRLDPPAAVPGSLAERWRAPSEATPEPVAEGGFVITASAGTVAGRDPLTGEIRWSYSRDLELCTVAGAWSKAVAVYRKDLGCSEVTQLDPSTGRRTAQRNGDAEAPTRLVVDDAHVTTTGERLLNTWRSDLVQTMEYGRVPAPENPQRQPRSGCRYSNVSAGADKVGVIEHCPKEVGARLTVLKAAGEESDEPEQVFSTLLAEPTAQLVAMSEERVAVALPEQRRLLLFDYEGEQRSSHDIAVPTAELATVPDSGVVPVSSGRENVYWFTGSHTVALSAGELRPRWIAENTLGPGTVFAGEYVVPIPGGLAVLDERTGATTRTVAVDRRGHDGSIELEAIGPVLIEQRGRTLVALR</sequence>
<evidence type="ECO:0000313" key="4">
    <source>
        <dbReference type="EMBL" id="KHF43949.1"/>
    </source>
</evidence>
<dbReference type="Pfam" id="PF13360">
    <property type="entry name" value="PQQ_2"/>
    <property type="match status" value="1"/>
</dbReference>
<keyword evidence="2" id="KW-0472">Membrane</keyword>
<dbReference type="AlphaFoldDB" id="A0A837D7X8"/>
<name>A0A837D7X8_9PSEU</name>
<protein>
    <recommendedName>
        <fullName evidence="3">Pyrrolo-quinoline quinone repeat domain-containing protein</fullName>
    </recommendedName>
</protein>
<dbReference type="InterPro" id="IPR015943">
    <property type="entry name" value="WD40/YVTN_repeat-like_dom_sf"/>
</dbReference>
<evidence type="ECO:0000256" key="1">
    <source>
        <dbReference type="SAM" id="MobiDB-lite"/>
    </source>
</evidence>
<dbReference type="Proteomes" id="UP000030848">
    <property type="component" value="Unassembled WGS sequence"/>
</dbReference>
<dbReference type="OrthoDB" id="5182370at2"/>
<organism evidence="4 5">
    <name type="scientific">Saccharomonospora viridis</name>
    <dbReference type="NCBI Taxonomy" id="1852"/>
    <lineage>
        <taxon>Bacteria</taxon>
        <taxon>Bacillati</taxon>
        <taxon>Actinomycetota</taxon>
        <taxon>Actinomycetes</taxon>
        <taxon>Pseudonocardiales</taxon>
        <taxon>Pseudonocardiaceae</taxon>
        <taxon>Saccharomonospora</taxon>
    </lineage>
</organism>
<gene>
    <name evidence="4" type="ORF">MINT15_22540</name>
</gene>
<evidence type="ECO:0000256" key="2">
    <source>
        <dbReference type="SAM" id="Phobius"/>
    </source>
</evidence>
<evidence type="ECO:0000259" key="3">
    <source>
        <dbReference type="Pfam" id="PF13360"/>
    </source>
</evidence>
<keyword evidence="2" id="KW-1133">Transmembrane helix</keyword>
<dbReference type="Gene3D" id="2.130.10.10">
    <property type="entry name" value="YVTN repeat-like/Quinoprotein amine dehydrogenase"/>
    <property type="match status" value="1"/>
</dbReference>
<evidence type="ECO:0000313" key="5">
    <source>
        <dbReference type="Proteomes" id="UP000030848"/>
    </source>
</evidence>
<dbReference type="InterPro" id="IPR011047">
    <property type="entry name" value="Quinoprotein_ADH-like_sf"/>
</dbReference>
<dbReference type="SUPFAM" id="SSF50998">
    <property type="entry name" value="Quinoprotein alcohol dehydrogenase-like"/>
    <property type="match status" value="1"/>
</dbReference>
<proteinExistence type="predicted"/>
<feature type="transmembrane region" description="Helical" evidence="2">
    <location>
        <begin position="61"/>
        <end position="80"/>
    </location>
</feature>
<feature type="domain" description="Pyrrolo-quinoline quinone repeat" evidence="3">
    <location>
        <begin position="110"/>
        <end position="196"/>
    </location>
</feature>
<comment type="caution">
    <text evidence="4">The sequence shown here is derived from an EMBL/GenBank/DDBJ whole genome shotgun (WGS) entry which is preliminary data.</text>
</comment>
<accession>A0A837D7X8</accession>
<dbReference type="RefSeq" id="WP_037310814.1">
    <property type="nucleotide sequence ID" value="NZ_FOWS01000007.1"/>
</dbReference>